<reference evidence="1" key="1">
    <citation type="submission" date="2020-05" db="UniProtKB">
        <authorList>
            <consortium name="EnsemblMetazoa"/>
        </authorList>
    </citation>
    <scope>IDENTIFICATION</scope>
    <source>
        <strain evidence="1">Aabys</strain>
    </source>
</reference>
<organism evidence="1">
    <name type="scientific">Musca domestica</name>
    <name type="common">House fly</name>
    <dbReference type="NCBI Taxonomy" id="7370"/>
    <lineage>
        <taxon>Eukaryota</taxon>
        <taxon>Metazoa</taxon>
        <taxon>Ecdysozoa</taxon>
        <taxon>Arthropoda</taxon>
        <taxon>Hexapoda</taxon>
        <taxon>Insecta</taxon>
        <taxon>Pterygota</taxon>
        <taxon>Neoptera</taxon>
        <taxon>Endopterygota</taxon>
        <taxon>Diptera</taxon>
        <taxon>Brachycera</taxon>
        <taxon>Muscomorpha</taxon>
        <taxon>Muscoidea</taxon>
        <taxon>Muscidae</taxon>
        <taxon>Musca</taxon>
    </lineage>
</organism>
<dbReference type="AlphaFoldDB" id="A0A1I8NJ13"/>
<dbReference type="SUPFAM" id="SSF57625">
    <property type="entry name" value="Invertebrate chitin-binding proteins"/>
    <property type="match status" value="1"/>
</dbReference>
<dbReference type="PANTHER" id="PTHR20987:SF0">
    <property type="entry name" value="CHITIN-BINDING TYPE-2 DOMAIN-CONTAINING PROTEIN-RELATED"/>
    <property type="match status" value="1"/>
</dbReference>
<dbReference type="STRING" id="7370.A0A1I8NJ13"/>
<gene>
    <name evidence="1" type="primary">105261673</name>
</gene>
<accession>A0A1I8NJ13</accession>
<dbReference type="PANTHER" id="PTHR20987">
    <property type="entry name" value="CHITIN-BINDING TYPE-2 DOMAIN-CONTAINING PROTEIN-RELATED"/>
    <property type="match status" value="1"/>
</dbReference>
<sequence>MSSQDKHYGEYSGEPGCKTLDEINKAFHHFWDPTAYWECGEQGKPAKLNRCPTSKLFSGSKRECVHYTEWEWTEPKEPPSRP</sequence>
<dbReference type="EnsemblMetazoa" id="MDOA015941-RA">
    <property type="protein sequence ID" value="MDOA015941-PA"/>
    <property type="gene ID" value="MDOA015941"/>
</dbReference>
<evidence type="ECO:0008006" key="2">
    <source>
        <dbReference type="Google" id="ProtNLM"/>
    </source>
</evidence>
<dbReference type="VEuPathDB" id="VectorBase:MDOA015941"/>
<evidence type="ECO:0000313" key="1">
    <source>
        <dbReference type="EnsemblMetazoa" id="MDOA015941-PA"/>
    </source>
</evidence>
<protein>
    <recommendedName>
        <fullName evidence="2">Chitin-binding type-2 domain-containing protein</fullName>
    </recommendedName>
</protein>
<dbReference type="InterPro" id="IPR036508">
    <property type="entry name" value="Chitin-bd_dom_sf"/>
</dbReference>
<name>A0A1I8NJ13_MUSDO</name>
<proteinExistence type="predicted"/>
<dbReference type="GO" id="GO:0008061">
    <property type="term" value="F:chitin binding"/>
    <property type="evidence" value="ECO:0007669"/>
    <property type="project" value="InterPro"/>
</dbReference>